<gene>
    <name evidence="2" type="ORF">B1H19_00800</name>
</gene>
<dbReference type="KEGG" id="sgv:B1H19_00800"/>
<protein>
    <recommendedName>
        <fullName evidence="1">ABM domain-containing protein</fullName>
    </recommendedName>
</protein>
<name>A0A1V0TJ25_9ACTN</name>
<dbReference type="RefSeq" id="WP_083102360.1">
    <property type="nucleotide sequence ID" value="NZ_CP020569.1"/>
</dbReference>
<dbReference type="Pfam" id="PF03992">
    <property type="entry name" value="ABM"/>
    <property type="match status" value="1"/>
</dbReference>
<keyword evidence="3" id="KW-1185">Reference proteome</keyword>
<reference evidence="2 3" key="1">
    <citation type="submission" date="2017-04" db="EMBL/GenBank/DDBJ databases">
        <title>Complete Genome Sequence of Streptomyces gilvosporeus F607, a Capable Producer of Natamycin.</title>
        <authorList>
            <person name="Zong G."/>
            <person name="Zhong C."/>
            <person name="Fu J."/>
            <person name="Qin R."/>
            <person name="Cao G."/>
        </authorList>
    </citation>
    <scope>NUCLEOTIDE SEQUENCE [LARGE SCALE GENOMIC DNA]</scope>
    <source>
        <strain evidence="2 3">F607</strain>
    </source>
</reference>
<dbReference type="InterPro" id="IPR007138">
    <property type="entry name" value="ABM_dom"/>
</dbReference>
<proteinExistence type="predicted"/>
<dbReference type="AlphaFoldDB" id="A0A1V0TJ25"/>
<dbReference type="EMBL" id="CP020569">
    <property type="protein sequence ID" value="ARF52929.1"/>
    <property type="molecule type" value="Genomic_DNA"/>
</dbReference>
<evidence type="ECO:0000313" key="3">
    <source>
        <dbReference type="Proteomes" id="UP000192726"/>
    </source>
</evidence>
<accession>A0A1V0TJ25</accession>
<evidence type="ECO:0000259" key="1">
    <source>
        <dbReference type="Pfam" id="PF03992"/>
    </source>
</evidence>
<dbReference type="Gene3D" id="3.30.70.100">
    <property type="match status" value="2"/>
</dbReference>
<evidence type="ECO:0000313" key="2">
    <source>
        <dbReference type="EMBL" id="ARF52929.1"/>
    </source>
</evidence>
<dbReference type="Proteomes" id="UP000192726">
    <property type="component" value="Chromosome"/>
</dbReference>
<dbReference type="OrthoDB" id="1493813at2"/>
<feature type="domain" description="ABM" evidence="1">
    <location>
        <begin position="126"/>
        <end position="179"/>
    </location>
</feature>
<sequence length="208" mass="22206">MTHFSDLIHADTGTALISEWITGTPERSHAVADAVIDEWAAGEKPSARLAQHMFLSTDGASLLFYAQWTSDEDHLAWARAHRSEMVSRIDTLVPGIERPGLNRTRLHSSLVHDAGPHPGVFVVTTTVADEVEATVRPAPGLLAAHIHLTTDGQPTTDGGRAVIVTEWTDAASHDAAAATHATGALGFKRYTLHHSFPNGVAQRASSGT</sequence>
<organism evidence="2 3">
    <name type="scientific">Streptomyces gilvosporeus</name>
    <dbReference type="NCBI Taxonomy" id="553510"/>
    <lineage>
        <taxon>Bacteria</taxon>
        <taxon>Bacillati</taxon>
        <taxon>Actinomycetota</taxon>
        <taxon>Actinomycetes</taxon>
        <taxon>Kitasatosporales</taxon>
        <taxon>Streptomycetaceae</taxon>
        <taxon>Streptomyces</taxon>
    </lineage>
</organism>